<dbReference type="InterPro" id="IPR038765">
    <property type="entry name" value="Papain-like_cys_pep_sf"/>
</dbReference>
<accession>A0A7K1SQ89</accession>
<comment type="caution">
    <text evidence="1">The sequence shown here is derived from an EMBL/GenBank/DDBJ whole genome shotgun (WGS) entry which is preliminary data.</text>
</comment>
<organism evidence="1 2">
    <name type="scientific">Spirosoma arboris</name>
    <dbReference type="NCBI Taxonomy" id="2682092"/>
    <lineage>
        <taxon>Bacteria</taxon>
        <taxon>Pseudomonadati</taxon>
        <taxon>Bacteroidota</taxon>
        <taxon>Cytophagia</taxon>
        <taxon>Cytophagales</taxon>
        <taxon>Cytophagaceae</taxon>
        <taxon>Spirosoma</taxon>
    </lineage>
</organism>
<evidence type="ECO:0000313" key="1">
    <source>
        <dbReference type="EMBL" id="MVM35974.1"/>
    </source>
</evidence>
<dbReference type="Proteomes" id="UP000436006">
    <property type="component" value="Unassembled WGS sequence"/>
</dbReference>
<gene>
    <name evidence="1" type="ORF">GO755_38530</name>
</gene>
<proteinExistence type="predicted"/>
<sequence length="236" mass="26299">MFTKRPLPFSDFLNSLQTFDILLMHGLHASSLAVETVEGANWSHSAIVVVAGDLNLPGIHPETRLLWESNTQDPIDDVILNVSKQGPQLTRLYDRIVYNTSVKYDSDVAARKLYLPQPITQHQIAILEAVIKETHSANFPQEGGPGMEEMMNFIIGRFKNLPVTDNTFFCSQLVAHTYKALGLLTQAYVDNSYAPLDFSEKLDVSLLTGWLGREIMLDTKTIPLWNPNAHDSASGS</sequence>
<dbReference type="AlphaFoldDB" id="A0A7K1SQ89"/>
<dbReference type="Gene3D" id="3.90.1720.10">
    <property type="entry name" value="endopeptidase domain like (from Nostoc punctiforme)"/>
    <property type="match status" value="1"/>
</dbReference>
<reference evidence="1 2" key="1">
    <citation type="submission" date="2019-12" db="EMBL/GenBank/DDBJ databases">
        <title>Spirosoma sp. HMF4905 genome sequencing and assembly.</title>
        <authorList>
            <person name="Kang H."/>
            <person name="Cha I."/>
            <person name="Kim H."/>
            <person name="Joh K."/>
        </authorList>
    </citation>
    <scope>NUCLEOTIDE SEQUENCE [LARGE SCALE GENOMIC DNA]</scope>
    <source>
        <strain evidence="1 2">HMF4905</strain>
    </source>
</reference>
<dbReference type="EMBL" id="WPIN01000029">
    <property type="protein sequence ID" value="MVM35974.1"/>
    <property type="molecule type" value="Genomic_DNA"/>
</dbReference>
<evidence type="ECO:0000313" key="2">
    <source>
        <dbReference type="Proteomes" id="UP000436006"/>
    </source>
</evidence>
<keyword evidence="2" id="KW-1185">Reference proteome</keyword>
<dbReference type="RefSeq" id="WP_157590773.1">
    <property type="nucleotide sequence ID" value="NZ_WPIN01000029.1"/>
</dbReference>
<dbReference type="SUPFAM" id="SSF54001">
    <property type="entry name" value="Cysteine proteinases"/>
    <property type="match status" value="1"/>
</dbReference>
<protein>
    <submittedName>
        <fullName evidence="1">Uncharacterized protein</fullName>
    </submittedName>
</protein>
<name>A0A7K1SQ89_9BACT</name>